<evidence type="ECO:0000256" key="5">
    <source>
        <dbReference type="ARBA" id="ARBA00023136"/>
    </source>
</evidence>
<dbReference type="RefSeq" id="WP_371568495.1">
    <property type="nucleotide sequence ID" value="NZ_JASMRN010000003.1"/>
</dbReference>
<evidence type="ECO:0000256" key="2">
    <source>
        <dbReference type="ARBA" id="ARBA00009530"/>
    </source>
</evidence>
<evidence type="ECO:0000256" key="6">
    <source>
        <dbReference type="SAM" id="Phobius"/>
    </source>
</evidence>
<keyword evidence="8" id="KW-1185">Reference proteome</keyword>
<evidence type="ECO:0000256" key="4">
    <source>
        <dbReference type="ARBA" id="ARBA00022989"/>
    </source>
</evidence>
<accession>A0ABV4KDK4</accession>
<evidence type="ECO:0000256" key="3">
    <source>
        <dbReference type="ARBA" id="ARBA00022692"/>
    </source>
</evidence>
<keyword evidence="3 6" id="KW-0812">Transmembrane</keyword>
<dbReference type="Proteomes" id="UP001568894">
    <property type="component" value="Unassembled WGS sequence"/>
</dbReference>
<organism evidence="7 8">
    <name type="scientific">Flavobacterium frigidarium</name>
    <dbReference type="NCBI Taxonomy" id="99286"/>
    <lineage>
        <taxon>Bacteria</taxon>
        <taxon>Pseudomonadati</taxon>
        <taxon>Bacteroidota</taxon>
        <taxon>Flavobacteriia</taxon>
        <taxon>Flavobacteriales</taxon>
        <taxon>Flavobacteriaceae</taxon>
        <taxon>Flavobacterium</taxon>
    </lineage>
</organism>
<comment type="subcellular location">
    <subcellularLocation>
        <location evidence="1">Membrane</location>
    </subcellularLocation>
</comment>
<keyword evidence="5 6" id="KW-0472">Membrane</keyword>
<sequence length="65" mass="7426">MLIIAIIFPTLSFFLRGKILTAILCFLLQITIIGWIPASIWAVLSLQDARAEKRNKKLIKAMNRK</sequence>
<dbReference type="InterPro" id="IPR000612">
    <property type="entry name" value="PMP3"/>
</dbReference>
<comment type="caution">
    <text evidence="7">The sequence shown here is derived from an EMBL/GenBank/DDBJ whole genome shotgun (WGS) entry which is preliminary data.</text>
</comment>
<protein>
    <submittedName>
        <fullName evidence="7">YqaE/Pmp3 family membrane protein</fullName>
    </submittedName>
</protein>
<evidence type="ECO:0000313" key="8">
    <source>
        <dbReference type="Proteomes" id="UP001568894"/>
    </source>
</evidence>
<comment type="similarity">
    <text evidence="2">Belongs to the UPF0057 (PMP3) family.</text>
</comment>
<feature type="transmembrane region" description="Helical" evidence="6">
    <location>
        <begin position="19"/>
        <end position="44"/>
    </location>
</feature>
<keyword evidence="4 6" id="KW-1133">Transmembrane helix</keyword>
<dbReference type="EMBL" id="JASMRN010000003">
    <property type="protein sequence ID" value="MEZ7514579.1"/>
    <property type="molecule type" value="Genomic_DNA"/>
</dbReference>
<proteinExistence type="inferred from homology"/>
<dbReference type="Pfam" id="PF01679">
    <property type="entry name" value="Pmp3"/>
    <property type="match status" value="1"/>
</dbReference>
<reference evidence="7 8" key="1">
    <citation type="submission" date="2023-05" db="EMBL/GenBank/DDBJ databases">
        <title>Adaptations of aquatic viruses from atmosphere-close ecosystems of the Central Arctic Ocean.</title>
        <authorList>
            <person name="Rahlff J."/>
            <person name="Holmfeldt K."/>
        </authorList>
    </citation>
    <scope>NUCLEOTIDE SEQUENCE [LARGE SCALE GENOMIC DNA]</scope>
    <source>
        <strain evidence="7 8">Arc14</strain>
    </source>
</reference>
<evidence type="ECO:0000256" key="1">
    <source>
        <dbReference type="ARBA" id="ARBA00004370"/>
    </source>
</evidence>
<evidence type="ECO:0000313" key="7">
    <source>
        <dbReference type="EMBL" id="MEZ7514579.1"/>
    </source>
</evidence>
<name>A0ABV4KDK4_9FLAO</name>
<gene>
    <name evidence="7" type="ORF">QO192_04695</name>
</gene>